<evidence type="ECO:0000313" key="2">
    <source>
        <dbReference type="EMBL" id="PLT28576.1"/>
    </source>
</evidence>
<accession>A0A2N5M2H8</accession>
<dbReference type="Proteomes" id="UP000234748">
    <property type="component" value="Unassembled WGS sequence"/>
</dbReference>
<dbReference type="InterPro" id="IPR000182">
    <property type="entry name" value="GNAT_dom"/>
</dbReference>
<dbReference type="AlphaFoldDB" id="A0A2N5M2H8"/>
<dbReference type="PROSITE" id="PS51186">
    <property type="entry name" value="GNAT"/>
    <property type="match status" value="1"/>
</dbReference>
<keyword evidence="3" id="KW-1185">Reference proteome</keyword>
<sequence length="261" mass="30019">MIRKLNNQDHAKVFSFLKEEPSFNLFIIGDIEAFGYETEFQQIWGEFDEKLNLISVMLRFHDSYLVYAKEAFDVEGYARLLPVEGPVQLSGKSEVVEKFETQSFIQLGEKKKMYFAECRSKSHAKDPDSRPVHLADFEDVDRIMELRSRIKEFVITPSRRDILVQAMKSKTGRTYYIEENGQMISAAGTAAENSISAMIVGVCTHPEHRNKGLASETLIALMEDLMEIEKKTLCLFYDNPAAGSIYHRLGFKDIGKWTMYR</sequence>
<organism evidence="2 3">
    <name type="scientific">Peribacillus deserti</name>
    <dbReference type="NCBI Taxonomy" id="673318"/>
    <lineage>
        <taxon>Bacteria</taxon>
        <taxon>Bacillati</taxon>
        <taxon>Bacillota</taxon>
        <taxon>Bacilli</taxon>
        <taxon>Bacillales</taxon>
        <taxon>Bacillaceae</taxon>
        <taxon>Peribacillus</taxon>
    </lineage>
</organism>
<dbReference type="RefSeq" id="WP_101644716.1">
    <property type="nucleotide sequence ID" value="NZ_PGUY01000057.1"/>
</dbReference>
<protein>
    <submittedName>
        <fullName evidence="2">GNAT family N-acetyltransferase</fullName>
    </submittedName>
</protein>
<keyword evidence="2" id="KW-0808">Transferase</keyword>
<dbReference type="EMBL" id="PGUY01000057">
    <property type="protein sequence ID" value="PLT28576.1"/>
    <property type="molecule type" value="Genomic_DNA"/>
</dbReference>
<dbReference type="CDD" id="cd04301">
    <property type="entry name" value="NAT_SF"/>
    <property type="match status" value="1"/>
</dbReference>
<reference evidence="2 3" key="1">
    <citation type="submission" date="2017-11" db="EMBL/GenBank/DDBJ databases">
        <title>Comparitive Functional Genomics of Dry Heat Resistant strains isolated from the Viking Spacecraft.</title>
        <authorList>
            <person name="Seuylemezian A."/>
            <person name="Cooper K."/>
            <person name="Vaishampayan P."/>
        </authorList>
    </citation>
    <scope>NUCLEOTIDE SEQUENCE [LARGE SCALE GENOMIC DNA]</scope>
    <source>
        <strain evidence="2 3">V1-29</strain>
    </source>
</reference>
<comment type="caution">
    <text evidence="2">The sequence shown here is derived from an EMBL/GenBank/DDBJ whole genome shotgun (WGS) entry which is preliminary data.</text>
</comment>
<name>A0A2N5M2H8_9BACI</name>
<dbReference type="Pfam" id="PF00583">
    <property type="entry name" value="Acetyltransf_1"/>
    <property type="match status" value="1"/>
</dbReference>
<gene>
    <name evidence="2" type="ORF">CUU66_18005</name>
</gene>
<dbReference type="GO" id="GO:0016747">
    <property type="term" value="F:acyltransferase activity, transferring groups other than amino-acyl groups"/>
    <property type="evidence" value="ECO:0007669"/>
    <property type="project" value="InterPro"/>
</dbReference>
<evidence type="ECO:0000259" key="1">
    <source>
        <dbReference type="PROSITE" id="PS51186"/>
    </source>
</evidence>
<proteinExistence type="predicted"/>
<dbReference type="OrthoDB" id="248489at2"/>
<evidence type="ECO:0000313" key="3">
    <source>
        <dbReference type="Proteomes" id="UP000234748"/>
    </source>
</evidence>
<feature type="domain" description="N-acetyltransferase" evidence="1">
    <location>
        <begin position="130"/>
        <end position="261"/>
    </location>
</feature>
<dbReference type="InterPro" id="IPR016181">
    <property type="entry name" value="Acyl_CoA_acyltransferase"/>
</dbReference>
<dbReference type="Gene3D" id="3.40.630.30">
    <property type="match status" value="1"/>
</dbReference>
<dbReference type="SUPFAM" id="SSF55729">
    <property type="entry name" value="Acyl-CoA N-acyltransferases (Nat)"/>
    <property type="match status" value="1"/>
</dbReference>